<protein>
    <submittedName>
        <fullName evidence="2">Phragmoplast orienting kinesin 1-like</fullName>
    </submittedName>
</protein>
<organism evidence="2 3">
    <name type="scientific">Dorcoceras hygrometricum</name>
    <dbReference type="NCBI Taxonomy" id="472368"/>
    <lineage>
        <taxon>Eukaryota</taxon>
        <taxon>Viridiplantae</taxon>
        <taxon>Streptophyta</taxon>
        <taxon>Embryophyta</taxon>
        <taxon>Tracheophyta</taxon>
        <taxon>Spermatophyta</taxon>
        <taxon>Magnoliopsida</taxon>
        <taxon>eudicotyledons</taxon>
        <taxon>Gunneridae</taxon>
        <taxon>Pentapetalae</taxon>
        <taxon>asterids</taxon>
        <taxon>lamiids</taxon>
        <taxon>Lamiales</taxon>
        <taxon>Gesneriaceae</taxon>
        <taxon>Didymocarpoideae</taxon>
        <taxon>Trichosporeae</taxon>
        <taxon>Loxocarpinae</taxon>
        <taxon>Dorcoceras</taxon>
    </lineage>
</organism>
<dbReference type="AlphaFoldDB" id="A0A2Z7C1X0"/>
<feature type="compositionally biased region" description="Basic and acidic residues" evidence="1">
    <location>
        <begin position="65"/>
        <end position="74"/>
    </location>
</feature>
<feature type="region of interest" description="Disordered" evidence="1">
    <location>
        <begin position="51"/>
        <end position="74"/>
    </location>
</feature>
<keyword evidence="3" id="KW-1185">Reference proteome</keyword>
<evidence type="ECO:0000256" key="1">
    <source>
        <dbReference type="SAM" id="MobiDB-lite"/>
    </source>
</evidence>
<evidence type="ECO:0000313" key="2">
    <source>
        <dbReference type="EMBL" id="KZV40812.1"/>
    </source>
</evidence>
<evidence type="ECO:0000313" key="3">
    <source>
        <dbReference type="Proteomes" id="UP000250235"/>
    </source>
</evidence>
<sequence length="117" mass="12694">MVHPEGLRQWWPEQGERTRIPAGGRASCSMAGASTCSDHFSLFRSRFEARSVTLEPSGPGGGPEGRSRSRVNERKNRRLVAEAACAGECILGLELSVWFGTVRLGRWVGSIGPGRVV</sequence>
<reference evidence="2 3" key="1">
    <citation type="journal article" date="2015" name="Proc. Natl. Acad. Sci. U.S.A.">
        <title>The resurrection genome of Boea hygrometrica: A blueprint for survival of dehydration.</title>
        <authorList>
            <person name="Xiao L."/>
            <person name="Yang G."/>
            <person name="Zhang L."/>
            <person name="Yang X."/>
            <person name="Zhao S."/>
            <person name="Ji Z."/>
            <person name="Zhou Q."/>
            <person name="Hu M."/>
            <person name="Wang Y."/>
            <person name="Chen M."/>
            <person name="Xu Y."/>
            <person name="Jin H."/>
            <person name="Xiao X."/>
            <person name="Hu G."/>
            <person name="Bao F."/>
            <person name="Hu Y."/>
            <person name="Wan P."/>
            <person name="Li L."/>
            <person name="Deng X."/>
            <person name="Kuang T."/>
            <person name="Xiang C."/>
            <person name="Zhu J.K."/>
            <person name="Oliver M.J."/>
            <person name="He Y."/>
        </authorList>
    </citation>
    <scope>NUCLEOTIDE SEQUENCE [LARGE SCALE GENOMIC DNA]</scope>
    <source>
        <strain evidence="3">cv. XS01</strain>
    </source>
</reference>
<gene>
    <name evidence="2" type="ORF">F511_19639</name>
</gene>
<proteinExistence type="predicted"/>
<dbReference type="EMBL" id="KQ999861">
    <property type="protein sequence ID" value="KZV40812.1"/>
    <property type="molecule type" value="Genomic_DNA"/>
</dbReference>
<name>A0A2Z7C1X0_9LAMI</name>
<accession>A0A2Z7C1X0</accession>
<dbReference type="Proteomes" id="UP000250235">
    <property type="component" value="Unassembled WGS sequence"/>
</dbReference>